<evidence type="ECO:0000313" key="5">
    <source>
        <dbReference type="Proteomes" id="UP000309038"/>
    </source>
</evidence>
<accession>A0A4V6S0V6</accession>
<proteinExistence type="predicted"/>
<evidence type="ECO:0000256" key="2">
    <source>
        <dbReference type="SAM" id="Phobius"/>
    </source>
</evidence>
<dbReference type="EMBL" id="SGPJ01000342">
    <property type="protein sequence ID" value="THG95252.1"/>
    <property type="molecule type" value="Genomic_DNA"/>
</dbReference>
<feature type="transmembrane region" description="Helical" evidence="2">
    <location>
        <begin position="99"/>
        <end position="120"/>
    </location>
</feature>
<name>A0A4V6S0V6_9APHY</name>
<evidence type="ECO:0000259" key="3">
    <source>
        <dbReference type="Pfam" id="PF20151"/>
    </source>
</evidence>
<dbReference type="AlphaFoldDB" id="A0A4V6S0V6"/>
<gene>
    <name evidence="4" type="ORF">EW026_g6367</name>
</gene>
<feature type="transmembrane region" description="Helical" evidence="2">
    <location>
        <begin position="170"/>
        <end position="188"/>
    </location>
</feature>
<evidence type="ECO:0000313" key="4">
    <source>
        <dbReference type="EMBL" id="THG95252.1"/>
    </source>
</evidence>
<feature type="domain" description="DUF6533" evidence="3">
    <location>
        <begin position="26"/>
        <end position="66"/>
    </location>
</feature>
<dbReference type="Proteomes" id="UP000309038">
    <property type="component" value="Unassembled WGS sequence"/>
</dbReference>
<keyword evidence="2" id="KW-1133">Transmembrane helix</keyword>
<reference evidence="4 5" key="1">
    <citation type="submission" date="2019-02" db="EMBL/GenBank/DDBJ databases">
        <title>Genome sequencing of the rare red list fungi Phlebia centrifuga.</title>
        <authorList>
            <person name="Buettner E."/>
            <person name="Kellner H."/>
        </authorList>
    </citation>
    <scope>NUCLEOTIDE SEQUENCE [LARGE SCALE GENOMIC DNA]</scope>
    <source>
        <strain evidence="4 5">DSM 108282</strain>
    </source>
</reference>
<feature type="transmembrane region" description="Helical" evidence="2">
    <location>
        <begin position="20"/>
        <end position="39"/>
    </location>
</feature>
<protein>
    <recommendedName>
        <fullName evidence="3">DUF6533 domain-containing protein</fullName>
    </recommendedName>
</protein>
<keyword evidence="2" id="KW-0472">Membrane</keyword>
<feature type="transmembrane region" description="Helical" evidence="2">
    <location>
        <begin position="51"/>
        <end position="71"/>
    </location>
</feature>
<keyword evidence="5" id="KW-1185">Reference proteome</keyword>
<feature type="compositionally biased region" description="Polar residues" evidence="1">
    <location>
        <begin position="289"/>
        <end position="304"/>
    </location>
</feature>
<feature type="transmembrane region" description="Helical" evidence="2">
    <location>
        <begin position="194"/>
        <end position="214"/>
    </location>
</feature>
<evidence type="ECO:0000256" key="1">
    <source>
        <dbReference type="SAM" id="MobiDB-lite"/>
    </source>
</evidence>
<sequence length="304" mass="33341">MSQTPTDAQIVAEFQNIVTFANIAYSMTALVAYEHIITLEQERTMIWHRKWTLATWLFMINRYLLIGKTIWDVVPYTSSLLNSGVVGYSCAPAQVMDDILAILQNIVFAVFSALRVFALWDRNIPMTLLVLALNVVPVAVDIFSKNTAVFTANPIFGTLCNDISGISANVLFDILFVMDIAAVVVNTVPSFQNFGFIATVIGTLQPILISRFLLNLRQVGSPEIDSQEAFNSQFSIPGFRVPSLSSMVGNMGEDLDHSGPAEEVEAEVENYPGSIQAEEGVAPEEGHPSSMNPIPSTSQLIHIP</sequence>
<keyword evidence="2" id="KW-0812">Transmembrane</keyword>
<comment type="caution">
    <text evidence="4">The sequence shown here is derived from an EMBL/GenBank/DDBJ whole genome shotgun (WGS) entry which is preliminary data.</text>
</comment>
<feature type="region of interest" description="Disordered" evidence="1">
    <location>
        <begin position="281"/>
        <end position="304"/>
    </location>
</feature>
<organism evidence="4 5">
    <name type="scientific">Hermanssonia centrifuga</name>
    <dbReference type="NCBI Taxonomy" id="98765"/>
    <lineage>
        <taxon>Eukaryota</taxon>
        <taxon>Fungi</taxon>
        <taxon>Dikarya</taxon>
        <taxon>Basidiomycota</taxon>
        <taxon>Agaricomycotina</taxon>
        <taxon>Agaricomycetes</taxon>
        <taxon>Polyporales</taxon>
        <taxon>Meruliaceae</taxon>
        <taxon>Hermanssonia</taxon>
    </lineage>
</organism>
<dbReference type="InterPro" id="IPR045340">
    <property type="entry name" value="DUF6533"/>
</dbReference>
<dbReference type="Pfam" id="PF20151">
    <property type="entry name" value="DUF6533"/>
    <property type="match status" value="1"/>
</dbReference>